<dbReference type="PANTHER" id="PTHR30050:SF5">
    <property type="entry name" value="DNAA REGULATORY INACTIVATOR HDA"/>
    <property type="match status" value="1"/>
</dbReference>
<reference evidence="3 4" key="1">
    <citation type="submission" date="2018-10" db="EMBL/GenBank/DDBJ databases">
        <title>Genomic Encyclopedia of Type Strains, Phase IV (KMG-IV): sequencing the most valuable type-strain genomes for metagenomic binning, comparative biology and taxonomic classification.</title>
        <authorList>
            <person name="Goeker M."/>
        </authorList>
    </citation>
    <scope>NUCLEOTIDE SEQUENCE [LARGE SCALE GENOMIC DNA]</scope>
    <source>
        <strain evidence="3 4">DSM 25080</strain>
    </source>
</reference>
<dbReference type="EMBL" id="REFJ01000002">
    <property type="protein sequence ID" value="RMA81382.1"/>
    <property type="molecule type" value="Genomic_DNA"/>
</dbReference>
<accession>A0A3M0AQW0</accession>
<dbReference type="OrthoDB" id="9784878at2"/>
<dbReference type="AlphaFoldDB" id="A0A3M0AQW0"/>
<dbReference type="Gene3D" id="3.40.50.300">
    <property type="entry name" value="P-loop containing nucleotide triphosphate hydrolases"/>
    <property type="match status" value="1"/>
</dbReference>
<sequence length="236" mass="26574">MWNERPQQLALDVNLNDEPTLDNFFIGASQTRGIAVQSVRQQPTPIGDFLIYLWGPAGVGKSHLAQASANAFAKEGRSAAFLRSSEDIVAYAAYIEQQPHELVIIDDLQHYLGSETIESALFEIYNWLRDTGRRLLVTADASPRHLNTAIADLKSRLTWGGIFHLEKLTDEELASALQQRCSNRGMKLSDEIATYIIHRAPRDANVIFAVLERLDSLTLEQKRLLTIPFVREVMGW</sequence>
<gene>
    <name evidence="3" type="ORF">DFR27_1202</name>
</gene>
<name>A0A3M0AQW0_9GAMM</name>
<dbReference type="Gene3D" id="1.10.8.60">
    <property type="match status" value="1"/>
</dbReference>
<dbReference type="PANTHER" id="PTHR30050">
    <property type="entry name" value="CHROMOSOMAL REPLICATION INITIATOR PROTEIN DNAA"/>
    <property type="match status" value="1"/>
</dbReference>
<evidence type="ECO:0000259" key="1">
    <source>
        <dbReference type="Pfam" id="PF00308"/>
    </source>
</evidence>
<dbReference type="InterPro" id="IPR055199">
    <property type="entry name" value="Hda_lid"/>
</dbReference>
<dbReference type="InterPro" id="IPR017788">
    <property type="entry name" value="Hda"/>
</dbReference>
<evidence type="ECO:0000313" key="3">
    <source>
        <dbReference type="EMBL" id="RMA81382.1"/>
    </source>
</evidence>
<dbReference type="Proteomes" id="UP000267187">
    <property type="component" value="Unassembled WGS sequence"/>
</dbReference>
<dbReference type="RefSeq" id="WP_121876525.1">
    <property type="nucleotide sequence ID" value="NZ_REFJ01000002.1"/>
</dbReference>
<dbReference type="InterPro" id="IPR013317">
    <property type="entry name" value="DnaA_dom"/>
</dbReference>
<keyword evidence="4" id="KW-1185">Reference proteome</keyword>
<dbReference type="Pfam" id="PF00308">
    <property type="entry name" value="Bac_DnaA"/>
    <property type="match status" value="1"/>
</dbReference>
<comment type="caution">
    <text evidence="3">The sequence shown here is derived from an EMBL/GenBank/DDBJ whole genome shotgun (WGS) entry which is preliminary data.</text>
</comment>
<evidence type="ECO:0000259" key="2">
    <source>
        <dbReference type="Pfam" id="PF22688"/>
    </source>
</evidence>
<proteinExistence type="predicted"/>
<feature type="domain" description="Chromosomal replication initiator protein DnaA ATPAse" evidence="1">
    <location>
        <begin position="15"/>
        <end position="160"/>
    </location>
</feature>
<dbReference type="SUPFAM" id="SSF52540">
    <property type="entry name" value="P-loop containing nucleoside triphosphate hydrolases"/>
    <property type="match status" value="1"/>
</dbReference>
<dbReference type="GO" id="GO:0032297">
    <property type="term" value="P:negative regulation of DNA-templated DNA replication initiation"/>
    <property type="evidence" value="ECO:0007669"/>
    <property type="project" value="InterPro"/>
</dbReference>
<dbReference type="InterPro" id="IPR027417">
    <property type="entry name" value="P-loop_NTPase"/>
</dbReference>
<dbReference type="NCBIfam" id="TIGR03420">
    <property type="entry name" value="DnaA_homol_Hda"/>
    <property type="match status" value="1"/>
</dbReference>
<dbReference type="Pfam" id="PF22688">
    <property type="entry name" value="Hda_lid"/>
    <property type="match status" value="1"/>
</dbReference>
<protein>
    <submittedName>
        <fullName evidence="3">Regulatory inactivation of DnaA Hda protein</fullName>
    </submittedName>
</protein>
<feature type="domain" description="Hda lid" evidence="2">
    <location>
        <begin position="170"/>
        <end position="234"/>
    </location>
</feature>
<dbReference type="GO" id="GO:0006270">
    <property type="term" value="P:DNA replication initiation"/>
    <property type="evidence" value="ECO:0007669"/>
    <property type="project" value="TreeGrafter"/>
</dbReference>
<evidence type="ECO:0000313" key="4">
    <source>
        <dbReference type="Proteomes" id="UP000267187"/>
    </source>
</evidence>
<organism evidence="3 4">
    <name type="scientific">Umboniibacter marinipuniceus</name>
    <dbReference type="NCBI Taxonomy" id="569599"/>
    <lineage>
        <taxon>Bacteria</taxon>
        <taxon>Pseudomonadati</taxon>
        <taxon>Pseudomonadota</taxon>
        <taxon>Gammaproteobacteria</taxon>
        <taxon>Cellvibrionales</taxon>
        <taxon>Cellvibrionaceae</taxon>
        <taxon>Umboniibacter</taxon>
    </lineage>
</organism>